<accession>A0ABR1ZQH5</accession>
<organism evidence="1 2">
    <name type="scientific">Hibiscus sabdariffa</name>
    <name type="common">roselle</name>
    <dbReference type="NCBI Taxonomy" id="183260"/>
    <lineage>
        <taxon>Eukaryota</taxon>
        <taxon>Viridiplantae</taxon>
        <taxon>Streptophyta</taxon>
        <taxon>Embryophyta</taxon>
        <taxon>Tracheophyta</taxon>
        <taxon>Spermatophyta</taxon>
        <taxon>Magnoliopsida</taxon>
        <taxon>eudicotyledons</taxon>
        <taxon>Gunneridae</taxon>
        <taxon>Pentapetalae</taxon>
        <taxon>rosids</taxon>
        <taxon>malvids</taxon>
        <taxon>Malvales</taxon>
        <taxon>Malvaceae</taxon>
        <taxon>Malvoideae</taxon>
        <taxon>Hibiscus</taxon>
    </lineage>
</organism>
<dbReference type="PANTHER" id="PTHR33710">
    <property type="entry name" value="BNAC02G09200D PROTEIN"/>
    <property type="match status" value="1"/>
</dbReference>
<dbReference type="SUPFAM" id="SSF56219">
    <property type="entry name" value="DNase I-like"/>
    <property type="match status" value="1"/>
</dbReference>
<sequence length="230" mass="26584">MLESWSSRVDWCVPFGEPRQSSRQSISRLLLITFRIVTSKGGLLLWWKNDVKFSILHSAKNIIDCELSINGEEDWFYGFIYGPPYEDENEAFWESLSTIRSNSQSKWCIVGDSNIVVKAEDKMGGVPFEPSQAKWFFDFLNKSCMMELLIQGGMFTCSNQRSDDDVMVEKLDRILSSLEWSEMFPKALGVLDVSMASDHAPIILFLQGISKRCKKDFKFESKWFIKEDCF</sequence>
<reference evidence="1 2" key="1">
    <citation type="journal article" date="2024" name="G3 (Bethesda)">
        <title>Genome assembly of Hibiscus sabdariffa L. provides insights into metabolisms of medicinal natural products.</title>
        <authorList>
            <person name="Kim T."/>
        </authorList>
    </citation>
    <scope>NUCLEOTIDE SEQUENCE [LARGE SCALE GENOMIC DNA]</scope>
    <source>
        <strain evidence="1">TK-2024</strain>
        <tissue evidence="1">Old leaves</tissue>
    </source>
</reference>
<gene>
    <name evidence="1" type="ORF">V6N11_008724</name>
</gene>
<dbReference type="Gene3D" id="3.60.10.10">
    <property type="entry name" value="Endonuclease/exonuclease/phosphatase"/>
    <property type="match status" value="1"/>
</dbReference>
<name>A0ABR1ZQH5_9ROSI</name>
<evidence type="ECO:0000313" key="2">
    <source>
        <dbReference type="Proteomes" id="UP001396334"/>
    </source>
</evidence>
<dbReference type="Proteomes" id="UP001396334">
    <property type="component" value="Unassembled WGS sequence"/>
</dbReference>
<dbReference type="PANTHER" id="PTHR33710:SF79">
    <property type="entry name" value="OS06G0205337 PROTEIN"/>
    <property type="match status" value="1"/>
</dbReference>
<evidence type="ECO:0000313" key="1">
    <source>
        <dbReference type="EMBL" id="KAK8482681.1"/>
    </source>
</evidence>
<dbReference type="InterPro" id="IPR036691">
    <property type="entry name" value="Endo/exonu/phosph_ase_sf"/>
</dbReference>
<protein>
    <submittedName>
        <fullName evidence="1">Uncharacterized protein</fullName>
    </submittedName>
</protein>
<keyword evidence="2" id="KW-1185">Reference proteome</keyword>
<dbReference type="EMBL" id="JBBPBN010000748">
    <property type="protein sequence ID" value="KAK8482681.1"/>
    <property type="molecule type" value="Genomic_DNA"/>
</dbReference>
<proteinExistence type="predicted"/>
<comment type="caution">
    <text evidence="1">The sequence shown here is derived from an EMBL/GenBank/DDBJ whole genome shotgun (WGS) entry which is preliminary data.</text>
</comment>